<proteinExistence type="predicted"/>
<protein>
    <submittedName>
        <fullName evidence="1">Uncharacterized protein</fullName>
    </submittedName>
</protein>
<dbReference type="Proteomes" id="UP001432027">
    <property type="component" value="Unassembled WGS sequence"/>
</dbReference>
<keyword evidence="2" id="KW-1185">Reference proteome</keyword>
<dbReference type="AlphaFoldDB" id="A0AAV5T2Z6"/>
<organism evidence="1 2">
    <name type="scientific">Pristionchus entomophagus</name>
    <dbReference type="NCBI Taxonomy" id="358040"/>
    <lineage>
        <taxon>Eukaryota</taxon>
        <taxon>Metazoa</taxon>
        <taxon>Ecdysozoa</taxon>
        <taxon>Nematoda</taxon>
        <taxon>Chromadorea</taxon>
        <taxon>Rhabditida</taxon>
        <taxon>Rhabditina</taxon>
        <taxon>Diplogasteromorpha</taxon>
        <taxon>Diplogasteroidea</taxon>
        <taxon>Neodiplogasteridae</taxon>
        <taxon>Pristionchus</taxon>
    </lineage>
</organism>
<name>A0AAV5T2Z6_9BILA</name>
<dbReference type="EMBL" id="BTSX01000003">
    <property type="protein sequence ID" value="GMS89455.1"/>
    <property type="molecule type" value="Genomic_DNA"/>
</dbReference>
<evidence type="ECO:0000313" key="1">
    <source>
        <dbReference type="EMBL" id="GMS89455.1"/>
    </source>
</evidence>
<sequence length="251" mass="28802">LCSADFSHWSSSDVPTFSAAQLAFDTQIYSRCVQIVERMAKGDERHLERGLILLAHRSYEHMVEDAENDGDAVKMAQYWVTFIERSLDPHSLPIQRLELTDHRCEAIDALTSFTHIINLDLAVKRIVATIDNYKISLLVFRPFDLNSLRRLLRLARVLNDTENVAKDAPEFSEAEQVYCSAVRKSWRDRSKYEEETSIGTRIKTDTDAVVATEIMHEITRLRHIMSVSRSGSSESDDIVEKVFIEDLVIRL</sequence>
<reference evidence="1" key="1">
    <citation type="submission" date="2023-10" db="EMBL/GenBank/DDBJ databases">
        <title>Genome assembly of Pristionchus species.</title>
        <authorList>
            <person name="Yoshida K."/>
            <person name="Sommer R.J."/>
        </authorList>
    </citation>
    <scope>NUCLEOTIDE SEQUENCE</scope>
    <source>
        <strain evidence="1">RS0144</strain>
    </source>
</reference>
<comment type="caution">
    <text evidence="1">The sequence shown here is derived from an EMBL/GenBank/DDBJ whole genome shotgun (WGS) entry which is preliminary data.</text>
</comment>
<feature type="non-terminal residue" evidence="1">
    <location>
        <position position="1"/>
    </location>
</feature>
<accession>A0AAV5T2Z6</accession>
<gene>
    <name evidence="1" type="ORF">PENTCL1PPCAC_11630</name>
</gene>
<evidence type="ECO:0000313" key="2">
    <source>
        <dbReference type="Proteomes" id="UP001432027"/>
    </source>
</evidence>